<dbReference type="InterPro" id="IPR046341">
    <property type="entry name" value="SET_dom_sf"/>
</dbReference>
<dbReference type="Gene3D" id="1.25.40.10">
    <property type="entry name" value="Tetratricopeptide repeat domain"/>
    <property type="match status" value="1"/>
</dbReference>
<dbReference type="GO" id="GO:0005634">
    <property type="term" value="C:nucleus"/>
    <property type="evidence" value="ECO:0007669"/>
    <property type="project" value="TreeGrafter"/>
</dbReference>
<dbReference type="VEuPathDB" id="VectorBase:PPAPM1_006091"/>
<keyword evidence="2" id="KW-1185">Reference proteome</keyword>
<name>A0A1B0DRH3_PHLPP</name>
<dbReference type="Gene3D" id="2.170.270.10">
    <property type="entry name" value="SET domain"/>
    <property type="match status" value="1"/>
</dbReference>
<sequence length="428" mass="49219">MKTKVKEIKQGTCILTEKPFVHVLKAKYRKERCDNCFASGKVLKCSGCDYVYYCNRNCQTEAWSLHKIECPFLKKISPRIVPDAARILARIILKLQKGGDLEKGYYTETCFRKFRDLMSHYHEIRTDPKRVEHLESLSMVLRDLLGDQLMPNFTELQGIYGRMNSIGTGLYLGISVVDHSCTPNAVATFEGTTLFVRAIKDLPSLDWSQIFISYVDLMQTPDDRRAELKANYYFLCTCSRCIDPEESEKMEAAACPSTNCDQPIFLRENEDGQSCGKCGARVPGKFIEEFHEVTNFTKMQLASMKDVAYLDVCKICFSKQKNILHRMNLWHTKTLDLAFESSIEMGKWQDARSFGQLLLPGFRKYNGDFNPLYGLLCLKMGKIELYLEHVKEAREYLLEASKILRVTHGENHSLYKTQLIPLLMQTSN</sequence>
<protein>
    <submittedName>
        <fullName evidence="1">Uncharacterized protein</fullName>
    </submittedName>
</protein>
<evidence type="ECO:0000313" key="2">
    <source>
        <dbReference type="Proteomes" id="UP000092462"/>
    </source>
</evidence>
<dbReference type="PROSITE" id="PS01360">
    <property type="entry name" value="ZF_MYND_1"/>
    <property type="match status" value="1"/>
</dbReference>
<reference evidence="1" key="1">
    <citation type="submission" date="2022-08" db="UniProtKB">
        <authorList>
            <consortium name="EnsemblMetazoa"/>
        </authorList>
    </citation>
    <scope>IDENTIFICATION</scope>
    <source>
        <strain evidence="1">Israel</strain>
    </source>
</reference>
<dbReference type="PANTHER" id="PTHR12197">
    <property type="entry name" value="HISTONE-LYSINE N-METHYLTRANSFERASE SMYD"/>
    <property type="match status" value="1"/>
</dbReference>
<dbReference type="Pfam" id="PF01753">
    <property type="entry name" value="zf-MYND"/>
    <property type="match status" value="1"/>
</dbReference>
<proteinExistence type="predicted"/>
<dbReference type="InterPro" id="IPR050869">
    <property type="entry name" value="H3K4_H4K5_MeTrfase"/>
</dbReference>
<evidence type="ECO:0000313" key="1">
    <source>
        <dbReference type="EnsemblMetazoa" id="PPAI011158-PA"/>
    </source>
</evidence>
<dbReference type="InterPro" id="IPR002893">
    <property type="entry name" value="Znf_MYND"/>
</dbReference>
<dbReference type="InterPro" id="IPR011990">
    <property type="entry name" value="TPR-like_helical_dom_sf"/>
</dbReference>
<dbReference type="SUPFAM" id="SSF144232">
    <property type="entry name" value="HIT/MYND zinc finger-like"/>
    <property type="match status" value="1"/>
</dbReference>
<accession>A0A1B0DRH3</accession>
<dbReference type="AlphaFoldDB" id="A0A1B0DRH3"/>
<dbReference type="EMBL" id="AJVK01020029">
    <property type="status" value="NOT_ANNOTATED_CDS"/>
    <property type="molecule type" value="Genomic_DNA"/>
</dbReference>
<dbReference type="PROSITE" id="PS50865">
    <property type="entry name" value="ZF_MYND_2"/>
    <property type="match status" value="1"/>
</dbReference>
<organism evidence="1 2">
    <name type="scientific">Phlebotomus papatasi</name>
    <name type="common">Sandfly</name>
    <dbReference type="NCBI Taxonomy" id="29031"/>
    <lineage>
        <taxon>Eukaryota</taxon>
        <taxon>Metazoa</taxon>
        <taxon>Ecdysozoa</taxon>
        <taxon>Arthropoda</taxon>
        <taxon>Hexapoda</taxon>
        <taxon>Insecta</taxon>
        <taxon>Pterygota</taxon>
        <taxon>Neoptera</taxon>
        <taxon>Endopterygota</taxon>
        <taxon>Diptera</taxon>
        <taxon>Nematocera</taxon>
        <taxon>Psychodoidea</taxon>
        <taxon>Psychodidae</taxon>
        <taxon>Phlebotomus</taxon>
        <taxon>Phlebotomus</taxon>
    </lineage>
</organism>
<dbReference type="Gene3D" id="1.10.220.160">
    <property type="match status" value="1"/>
</dbReference>
<dbReference type="Gene3D" id="1.25.40.970">
    <property type="match status" value="1"/>
</dbReference>
<dbReference type="Proteomes" id="UP000092462">
    <property type="component" value="Unassembled WGS sequence"/>
</dbReference>
<dbReference type="Gene3D" id="6.10.140.2220">
    <property type="match status" value="1"/>
</dbReference>
<dbReference type="SUPFAM" id="SSF82199">
    <property type="entry name" value="SET domain"/>
    <property type="match status" value="1"/>
</dbReference>
<dbReference type="PANTHER" id="PTHR12197:SF251">
    <property type="entry name" value="EG:BACR7C10.4 PROTEIN"/>
    <property type="match status" value="1"/>
</dbReference>
<dbReference type="EnsemblMetazoa" id="PPAI011158-RA">
    <property type="protein sequence ID" value="PPAI011158-PA"/>
    <property type="gene ID" value="PPAI011158"/>
</dbReference>
<dbReference type="VEuPathDB" id="VectorBase:PPAI011158"/>